<dbReference type="EMBL" id="SRRZ01000016">
    <property type="protein sequence ID" value="NQE33573.1"/>
    <property type="molecule type" value="Genomic_DNA"/>
</dbReference>
<evidence type="ECO:0000313" key="1">
    <source>
        <dbReference type="EMBL" id="NQE33573.1"/>
    </source>
</evidence>
<gene>
    <name evidence="1" type="ORF">E5S67_01292</name>
</gene>
<keyword evidence="2" id="KW-1185">Reference proteome</keyword>
<reference evidence="1 2" key="1">
    <citation type="journal article" date="2020" name="Sci. Rep.">
        <title>A novel cyanobacterial geosmin producer, revising GeoA distribution and dispersion patterns in Bacteria.</title>
        <authorList>
            <person name="Churro C."/>
            <person name="Semedo-Aguiar A.P."/>
            <person name="Silva A.D."/>
            <person name="Pereira-Leal J.B."/>
            <person name="Leite R.B."/>
        </authorList>
    </citation>
    <scope>NUCLEOTIDE SEQUENCE [LARGE SCALE GENOMIC DNA]</scope>
    <source>
        <strain evidence="1 2">IPMA8</strain>
    </source>
</reference>
<organism evidence="1 2">
    <name type="scientific">Microcoleus asticus IPMA8</name>
    <dbReference type="NCBI Taxonomy" id="2563858"/>
    <lineage>
        <taxon>Bacteria</taxon>
        <taxon>Bacillati</taxon>
        <taxon>Cyanobacteriota</taxon>
        <taxon>Cyanophyceae</taxon>
        <taxon>Oscillatoriophycideae</taxon>
        <taxon>Oscillatoriales</taxon>
        <taxon>Microcoleaceae</taxon>
        <taxon>Microcoleus</taxon>
        <taxon>Microcoleus asticus</taxon>
    </lineage>
</organism>
<dbReference type="Proteomes" id="UP000702425">
    <property type="component" value="Unassembled WGS sequence"/>
</dbReference>
<evidence type="ECO:0000313" key="2">
    <source>
        <dbReference type="Proteomes" id="UP000702425"/>
    </source>
</evidence>
<accession>A0ABX2CUH6</accession>
<proteinExistence type="predicted"/>
<name>A0ABX2CUH6_9CYAN</name>
<sequence>MLRLNKSRMNYLDKFPQLIDEYNSSYRNVETLFADLVEFAQELNFEDKCAISENWAEE</sequence>
<comment type="caution">
    <text evidence="1">The sequence shown here is derived from an EMBL/GenBank/DDBJ whole genome shotgun (WGS) entry which is preliminary data.</text>
</comment>
<protein>
    <submittedName>
        <fullName evidence="1">Uncharacterized protein</fullName>
    </submittedName>
</protein>